<dbReference type="GO" id="GO:0052913">
    <property type="term" value="F:16S rRNA (guanine(966)-N(2))-methyltransferase activity"/>
    <property type="evidence" value="ECO:0007669"/>
    <property type="project" value="UniProtKB-EC"/>
</dbReference>
<dbReference type="InterPro" id="IPR029063">
    <property type="entry name" value="SAM-dependent_MTases_sf"/>
</dbReference>
<evidence type="ECO:0000256" key="2">
    <source>
        <dbReference type="ARBA" id="ARBA00022679"/>
    </source>
</evidence>
<evidence type="ECO:0000256" key="1">
    <source>
        <dbReference type="ARBA" id="ARBA00022603"/>
    </source>
</evidence>
<accession>A0ABS8N4I2</accession>
<dbReference type="CDD" id="cd02440">
    <property type="entry name" value="AdoMet_MTases"/>
    <property type="match status" value="1"/>
</dbReference>
<organism evidence="3 4">
    <name type="scientific">Clostridium aromativorans</name>
    <dbReference type="NCBI Taxonomy" id="2836848"/>
    <lineage>
        <taxon>Bacteria</taxon>
        <taxon>Bacillati</taxon>
        <taxon>Bacillota</taxon>
        <taxon>Clostridia</taxon>
        <taxon>Eubacteriales</taxon>
        <taxon>Clostridiaceae</taxon>
        <taxon>Clostridium</taxon>
    </lineage>
</organism>
<dbReference type="InterPro" id="IPR004398">
    <property type="entry name" value="RNA_MeTrfase_RsmD"/>
</dbReference>
<dbReference type="EC" id="2.1.1.171" evidence="3"/>
<dbReference type="EMBL" id="JAJJPB010000006">
    <property type="protein sequence ID" value="MCC9294660.1"/>
    <property type="molecule type" value="Genomic_DNA"/>
</dbReference>
<dbReference type="Gene3D" id="3.40.50.150">
    <property type="entry name" value="Vaccinia Virus protein VP39"/>
    <property type="match status" value="1"/>
</dbReference>
<reference evidence="3" key="1">
    <citation type="submission" date="2021-11" db="EMBL/GenBank/DDBJ databases">
        <authorList>
            <person name="Qingchun L."/>
            <person name="Dong Z."/>
            <person name="Zongwei Q."/>
            <person name="Jia Z."/>
            <person name="Duotao L."/>
        </authorList>
    </citation>
    <scope>NUCLEOTIDE SEQUENCE</scope>
    <source>
        <strain evidence="3">WLY-B-L2</strain>
    </source>
</reference>
<protein>
    <submittedName>
        <fullName evidence="3">16S rRNA (Guanine(966)-N(2))-methyltransferase RsmD</fullName>
        <ecNumber evidence="3">2.1.1.171</ecNumber>
    </submittedName>
</protein>
<name>A0ABS8N4I2_9CLOT</name>
<dbReference type="Proteomes" id="UP001165422">
    <property type="component" value="Unassembled WGS sequence"/>
</dbReference>
<proteinExistence type="predicted"/>
<evidence type="ECO:0000313" key="3">
    <source>
        <dbReference type="EMBL" id="MCC9294660.1"/>
    </source>
</evidence>
<dbReference type="PROSITE" id="PS00092">
    <property type="entry name" value="N6_MTASE"/>
    <property type="match status" value="1"/>
</dbReference>
<evidence type="ECO:0000313" key="4">
    <source>
        <dbReference type="Proteomes" id="UP001165422"/>
    </source>
</evidence>
<sequence length="186" mass="21035">MRIISGLARGRKILSPNGYDTTRPTLDRVKESMFNIIQSRIYGSTVLDLFAGTGSLGLEAVSRGASKCFLVDRDSDTFSSLEKNIENLKFLSRCSAMNMDSYKALEELGIKREAFDIIFIDPPYKKNMIPPSVKIIERENLLIPDGIIVTKIDTSEKIYIGTSNIILTDHRKYGNTTLCFYKYKED</sequence>
<dbReference type="Pfam" id="PF03602">
    <property type="entry name" value="Cons_hypoth95"/>
    <property type="match status" value="1"/>
</dbReference>
<dbReference type="PIRSF" id="PIRSF004553">
    <property type="entry name" value="CHP00095"/>
    <property type="match status" value="1"/>
</dbReference>
<gene>
    <name evidence="3" type="primary">rsmD</name>
    <name evidence="3" type="ORF">LN736_07290</name>
</gene>
<comment type="caution">
    <text evidence="3">The sequence shown here is derived from an EMBL/GenBank/DDBJ whole genome shotgun (WGS) entry which is preliminary data.</text>
</comment>
<dbReference type="PANTHER" id="PTHR43542">
    <property type="entry name" value="METHYLTRANSFERASE"/>
    <property type="match status" value="1"/>
</dbReference>
<dbReference type="PANTHER" id="PTHR43542:SF1">
    <property type="entry name" value="METHYLTRANSFERASE"/>
    <property type="match status" value="1"/>
</dbReference>
<dbReference type="SUPFAM" id="SSF53335">
    <property type="entry name" value="S-adenosyl-L-methionine-dependent methyltransferases"/>
    <property type="match status" value="1"/>
</dbReference>
<dbReference type="RefSeq" id="WP_150355876.1">
    <property type="nucleotide sequence ID" value="NZ_JAJJPB010000006.1"/>
</dbReference>
<keyword evidence="4" id="KW-1185">Reference proteome</keyword>
<keyword evidence="2 3" id="KW-0808">Transferase</keyword>
<dbReference type="NCBIfam" id="TIGR00095">
    <property type="entry name" value="16S rRNA (guanine(966)-N(2))-methyltransferase RsmD"/>
    <property type="match status" value="1"/>
</dbReference>
<keyword evidence="1 3" id="KW-0489">Methyltransferase</keyword>
<dbReference type="InterPro" id="IPR002052">
    <property type="entry name" value="DNA_methylase_N6_adenine_CS"/>
</dbReference>